<feature type="signal peptide" evidence="1">
    <location>
        <begin position="1"/>
        <end position="25"/>
    </location>
</feature>
<gene>
    <name evidence="2" type="ORF">FHS30_002743</name>
</gene>
<dbReference type="SUPFAM" id="SSF49313">
    <property type="entry name" value="Cadherin-like"/>
    <property type="match status" value="1"/>
</dbReference>
<comment type="caution">
    <text evidence="2">The sequence shown here is derived from an EMBL/GenBank/DDBJ whole genome shotgun (WGS) entry which is preliminary data.</text>
</comment>
<dbReference type="GO" id="GO:0016020">
    <property type="term" value="C:membrane"/>
    <property type="evidence" value="ECO:0007669"/>
    <property type="project" value="InterPro"/>
</dbReference>
<dbReference type="EMBL" id="JACHXZ010000004">
    <property type="protein sequence ID" value="MBB3169530.1"/>
    <property type="molecule type" value="Genomic_DNA"/>
</dbReference>
<keyword evidence="1" id="KW-0732">Signal</keyword>
<protein>
    <recommendedName>
        <fullName evidence="4">Dystroglycan-type cadherin-like domain-containing protein</fullName>
    </recommendedName>
</protein>
<evidence type="ECO:0008006" key="4">
    <source>
        <dbReference type="Google" id="ProtNLM"/>
    </source>
</evidence>
<reference evidence="2 3" key="1">
    <citation type="submission" date="2020-08" db="EMBL/GenBank/DDBJ databases">
        <title>Genomic Encyclopedia of Type Strains, Phase III (KMG-III): the genomes of soil and plant-associated and newly described type strains.</title>
        <authorList>
            <person name="Whitman W."/>
        </authorList>
    </citation>
    <scope>NUCLEOTIDE SEQUENCE [LARGE SCALE GENOMIC DNA]</scope>
    <source>
        <strain evidence="2 3">CECT 8571</strain>
    </source>
</reference>
<dbReference type="Pfam" id="PF05345">
    <property type="entry name" value="He_PIG"/>
    <property type="match status" value="1"/>
</dbReference>
<organism evidence="2 3">
    <name type="scientific">Simiduia aestuariiviva</name>
    <dbReference type="NCBI Taxonomy" id="1510459"/>
    <lineage>
        <taxon>Bacteria</taxon>
        <taxon>Pseudomonadati</taxon>
        <taxon>Pseudomonadota</taxon>
        <taxon>Gammaproteobacteria</taxon>
        <taxon>Cellvibrionales</taxon>
        <taxon>Cellvibrionaceae</taxon>
        <taxon>Simiduia</taxon>
    </lineage>
</organism>
<dbReference type="InterPro" id="IPR013783">
    <property type="entry name" value="Ig-like_fold"/>
</dbReference>
<dbReference type="Proteomes" id="UP000559987">
    <property type="component" value="Unassembled WGS sequence"/>
</dbReference>
<evidence type="ECO:0000256" key="1">
    <source>
        <dbReference type="SAM" id="SignalP"/>
    </source>
</evidence>
<evidence type="ECO:0000313" key="2">
    <source>
        <dbReference type="EMBL" id="MBB3169530.1"/>
    </source>
</evidence>
<dbReference type="Gene3D" id="2.60.40.10">
    <property type="entry name" value="Immunoglobulins"/>
    <property type="match status" value="1"/>
</dbReference>
<dbReference type="AlphaFoldDB" id="A0A839USV3"/>
<dbReference type="InterPro" id="IPR015919">
    <property type="entry name" value="Cadherin-like_sf"/>
</dbReference>
<dbReference type="RefSeq" id="WP_183911035.1">
    <property type="nucleotide sequence ID" value="NZ_JACHXZ010000004.1"/>
</dbReference>
<keyword evidence="3" id="KW-1185">Reference proteome</keyword>
<accession>A0A839USV3</accession>
<proteinExistence type="predicted"/>
<evidence type="ECO:0000313" key="3">
    <source>
        <dbReference type="Proteomes" id="UP000559987"/>
    </source>
</evidence>
<dbReference type="GO" id="GO:0005509">
    <property type="term" value="F:calcium ion binding"/>
    <property type="evidence" value="ECO:0007669"/>
    <property type="project" value="InterPro"/>
</dbReference>
<feature type="chain" id="PRO_5032421609" description="Dystroglycan-type cadherin-like domain-containing protein" evidence="1">
    <location>
        <begin position="26"/>
        <end position="779"/>
    </location>
</feature>
<name>A0A839USV3_9GAMM</name>
<sequence length="779" mass="84985">MKNLQPYQLIWSFCMLCFIATSLKAQDTEPPQLVLEPPHYVTANSTYHFTPTLSTPPNGLFFELENGPVWMSLDPGTGTLSGAPTVEDVGGSYDIVLKLTDGMDMQHDLALFYVDVLPLPLSQDNLSADGSIIETNSGYELQGQLDISANGQSHTLLNSDLTVAFDDEGNLIAVEGEAEAPAQLSDNVTLNTAVRSIVGYYTGAELNQMDAINISLKDQVRYFVYMIENQIDLTIDNRDGSGPEQVTLTPPLNGKILIITDMSDPMFYRFASIPFGPEIGHGDSYHGRLPFIPSLGYGKLQSFDGHLVDLGSTSLGFKVFDFFDFSGTWVTKIPTFNEVDLTDPLNSTLTYKMGLNGEANYGLSVFGVGIFSFPFGETSATMHVGFGEDHFAMRNTIAPDTSWLPAHLPFYNNANLTADWFVTDTDYAASISGQFESTIPAAILDGTISLTPDGVTMTATVADDTLSLAVNAEFHDTGYNAEVMIPSALQDHLAGDVNAMLDATFDEIQTALDALTEATSAYEFEVSLRGIRNSIPAVADTAISSLNAMPSAIYNSVYSASLNYMKKKCWSTWIGKRCLYHYINEGSHARTAANRAKATAVAQRDALVPLFQNLKTQALAADSESLRIALATALQTAIDNRTTSVKAYYRIKVLGKYYTVINKTYNRTLISSSNTQKLIDAKSYIPYIAETSDIKVSAQTVVDELPTQQVIEQVRDEIQQGLTAIPTIESLGFSVENGQYSATVQLDGQSYDTDVNLLTVNALRDFLSKKATDQLVDLP</sequence>